<reference evidence="1 2" key="1">
    <citation type="journal article" date="2022" name="New Phytol.">
        <title>Ecological generalism drives hyperdiversity of secondary metabolite gene clusters in xylarialean endophytes.</title>
        <authorList>
            <person name="Franco M.E.E."/>
            <person name="Wisecaver J.H."/>
            <person name="Arnold A.E."/>
            <person name="Ju Y.M."/>
            <person name="Slot J.C."/>
            <person name="Ahrendt S."/>
            <person name="Moore L.P."/>
            <person name="Eastman K.E."/>
            <person name="Scott K."/>
            <person name="Konkel Z."/>
            <person name="Mondo S.J."/>
            <person name="Kuo A."/>
            <person name="Hayes R.D."/>
            <person name="Haridas S."/>
            <person name="Andreopoulos B."/>
            <person name="Riley R."/>
            <person name="LaButti K."/>
            <person name="Pangilinan J."/>
            <person name="Lipzen A."/>
            <person name="Amirebrahimi M."/>
            <person name="Yan J."/>
            <person name="Adam C."/>
            <person name="Keymanesh K."/>
            <person name="Ng V."/>
            <person name="Louie K."/>
            <person name="Northen T."/>
            <person name="Drula E."/>
            <person name="Henrissat B."/>
            <person name="Hsieh H.M."/>
            <person name="Youens-Clark K."/>
            <person name="Lutzoni F."/>
            <person name="Miadlikowska J."/>
            <person name="Eastwood D.C."/>
            <person name="Hamelin R.C."/>
            <person name="Grigoriev I.V."/>
            <person name="U'Ren J.M."/>
        </authorList>
    </citation>
    <scope>NUCLEOTIDE SEQUENCE [LARGE SCALE GENOMIC DNA]</scope>
    <source>
        <strain evidence="1 2">ER1909</strain>
    </source>
</reference>
<evidence type="ECO:0000313" key="2">
    <source>
        <dbReference type="Proteomes" id="UP001497680"/>
    </source>
</evidence>
<evidence type="ECO:0000313" key="1">
    <source>
        <dbReference type="EMBL" id="KAI6083102.1"/>
    </source>
</evidence>
<gene>
    <name evidence="1" type="ORF">F4821DRAFT_281146</name>
</gene>
<proteinExistence type="predicted"/>
<comment type="caution">
    <text evidence="1">The sequence shown here is derived from an EMBL/GenBank/DDBJ whole genome shotgun (WGS) entry which is preliminary data.</text>
</comment>
<name>A0ACC0CRM7_9PEZI</name>
<organism evidence="1 2">
    <name type="scientific">Hypoxylon rubiginosum</name>
    <dbReference type="NCBI Taxonomy" id="110542"/>
    <lineage>
        <taxon>Eukaryota</taxon>
        <taxon>Fungi</taxon>
        <taxon>Dikarya</taxon>
        <taxon>Ascomycota</taxon>
        <taxon>Pezizomycotina</taxon>
        <taxon>Sordariomycetes</taxon>
        <taxon>Xylariomycetidae</taxon>
        <taxon>Xylariales</taxon>
        <taxon>Hypoxylaceae</taxon>
        <taxon>Hypoxylon</taxon>
    </lineage>
</organism>
<dbReference type="EMBL" id="MU394358">
    <property type="protein sequence ID" value="KAI6083102.1"/>
    <property type="molecule type" value="Genomic_DNA"/>
</dbReference>
<sequence>MKSFLVFLALGVLAAAAPVKDNSNTGKRAPDADSEISEAGFVPARTNSYWSEVHDADLAAIETEKGHD</sequence>
<dbReference type="Proteomes" id="UP001497680">
    <property type="component" value="Unassembled WGS sequence"/>
</dbReference>
<keyword evidence="2" id="KW-1185">Reference proteome</keyword>
<protein>
    <submittedName>
        <fullName evidence="1">Uncharacterized protein</fullName>
    </submittedName>
</protein>
<accession>A0ACC0CRM7</accession>